<accession>A0A6P2H0F2</accession>
<dbReference type="PANTHER" id="PTHR42760">
    <property type="entry name" value="SHORT-CHAIN DEHYDROGENASES/REDUCTASES FAMILY MEMBER"/>
    <property type="match status" value="1"/>
</dbReference>
<proteinExistence type="inferred from homology"/>
<feature type="domain" description="Ketoreductase" evidence="2">
    <location>
        <begin position="11"/>
        <end position="175"/>
    </location>
</feature>
<protein>
    <submittedName>
        <fullName evidence="3">Short-chain dehydrogenase/reductase SDR</fullName>
    </submittedName>
</protein>
<evidence type="ECO:0000313" key="3">
    <source>
        <dbReference type="EMBL" id="VWB10419.1"/>
    </source>
</evidence>
<dbReference type="PRINTS" id="PR00081">
    <property type="entry name" value="GDHRDH"/>
</dbReference>
<dbReference type="InterPro" id="IPR020904">
    <property type="entry name" value="Sc_DH/Rdtase_CS"/>
</dbReference>
<dbReference type="FunFam" id="3.40.50.720:FF:000084">
    <property type="entry name" value="Short-chain dehydrogenase reductase"/>
    <property type="match status" value="1"/>
</dbReference>
<sequence length="251" mass="26060">MKMPGFRLDGKTALVTGAGRGIGLAAAVALAQAGARVTLAARSGDELRAACESIGAAGGASDYVVLDVTDAAAVDTVVSSRGPFNILVNSAGMNRPRPIVDVLDADIDDMLALNVKAAFYLCRSVARGLIRAGQDGSFITVSSQMGHVGSAGRTVYCATKHAVEGMTKALAWELGAYRIRVNTLCPTFIETALTEPMFKVDGFRDWVTSRIALGRVGRLDEVMGPVVFLASDASSLMTGSALMLDGGWSAA</sequence>
<dbReference type="Proteomes" id="UP000494261">
    <property type="component" value="Unassembled WGS sequence"/>
</dbReference>
<dbReference type="InterPro" id="IPR002347">
    <property type="entry name" value="SDR_fam"/>
</dbReference>
<evidence type="ECO:0000256" key="1">
    <source>
        <dbReference type="ARBA" id="ARBA00006484"/>
    </source>
</evidence>
<dbReference type="Gene3D" id="3.40.50.720">
    <property type="entry name" value="NAD(P)-binding Rossmann-like Domain"/>
    <property type="match status" value="1"/>
</dbReference>
<gene>
    <name evidence="3" type="ORF">BLA13014_00188</name>
</gene>
<name>A0A6P2H0F2_9BURK</name>
<dbReference type="AlphaFoldDB" id="A0A6P2H0F2"/>
<comment type="similarity">
    <text evidence="1">Belongs to the short-chain dehydrogenases/reductases (SDR) family.</text>
</comment>
<dbReference type="SUPFAM" id="SSF51735">
    <property type="entry name" value="NAD(P)-binding Rossmann-fold domains"/>
    <property type="match status" value="1"/>
</dbReference>
<dbReference type="Pfam" id="PF13561">
    <property type="entry name" value="adh_short_C2"/>
    <property type="match status" value="1"/>
</dbReference>
<dbReference type="GO" id="GO:0016616">
    <property type="term" value="F:oxidoreductase activity, acting on the CH-OH group of donors, NAD or NADP as acceptor"/>
    <property type="evidence" value="ECO:0007669"/>
    <property type="project" value="UniProtKB-ARBA"/>
</dbReference>
<dbReference type="InterPro" id="IPR036291">
    <property type="entry name" value="NAD(P)-bd_dom_sf"/>
</dbReference>
<dbReference type="InterPro" id="IPR057326">
    <property type="entry name" value="KR_dom"/>
</dbReference>
<reference evidence="3 4" key="1">
    <citation type="submission" date="2019-09" db="EMBL/GenBank/DDBJ databases">
        <authorList>
            <person name="Depoorter E."/>
        </authorList>
    </citation>
    <scope>NUCLEOTIDE SEQUENCE [LARGE SCALE GENOMIC DNA]</scope>
    <source>
        <strain evidence="3">LMG 13014</strain>
    </source>
</reference>
<dbReference type="PROSITE" id="PS00061">
    <property type="entry name" value="ADH_SHORT"/>
    <property type="match status" value="1"/>
</dbReference>
<organism evidence="3 4">
    <name type="scientific">Burkholderia aenigmatica</name>
    <dbReference type="NCBI Taxonomy" id="2015348"/>
    <lineage>
        <taxon>Bacteria</taxon>
        <taxon>Pseudomonadati</taxon>
        <taxon>Pseudomonadota</taxon>
        <taxon>Betaproteobacteria</taxon>
        <taxon>Burkholderiales</taxon>
        <taxon>Burkholderiaceae</taxon>
        <taxon>Burkholderia</taxon>
        <taxon>Burkholderia cepacia complex</taxon>
    </lineage>
</organism>
<evidence type="ECO:0000259" key="2">
    <source>
        <dbReference type="SMART" id="SM00822"/>
    </source>
</evidence>
<dbReference type="SMART" id="SM00822">
    <property type="entry name" value="PKS_KR"/>
    <property type="match status" value="1"/>
</dbReference>
<evidence type="ECO:0000313" key="4">
    <source>
        <dbReference type="Proteomes" id="UP000494261"/>
    </source>
</evidence>
<dbReference type="EMBL" id="CABVQC010000001">
    <property type="protein sequence ID" value="VWB10419.1"/>
    <property type="molecule type" value="Genomic_DNA"/>
</dbReference>
<dbReference type="PRINTS" id="PR00080">
    <property type="entry name" value="SDRFAMILY"/>
</dbReference>